<dbReference type="EMBL" id="KB295146">
    <property type="protein sequence ID" value="ELU13520.1"/>
    <property type="molecule type" value="Genomic_DNA"/>
</dbReference>
<name>R7VCW3_CAPTE</name>
<dbReference type="EnsemblMetazoa" id="CapteT113685">
    <property type="protein sequence ID" value="CapteP113685"/>
    <property type="gene ID" value="CapteG113685"/>
</dbReference>
<sequence length="65" mass="7256">LDTNTAFSPQDIPPIILKNCRLPLAPSLCIIFNVSIRCKTVPLEWKKARVVPVFKKGDKSAVSNY</sequence>
<reference evidence="3" key="1">
    <citation type="submission" date="2012-12" db="EMBL/GenBank/DDBJ databases">
        <authorList>
            <person name="Hellsten U."/>
            <person name="Grimwood J."/>
            <person name="Chapman J.A."/>
            <person name="Shapiro H."/>
            <person name="Aerts A."/>
            <person name="Otillar R.P."/>
            <person name="Terry A.Y."/>
            <person name="Boore J.L."/>
            <person name="Simakov O."/>
            <person name="Marletaz F."/>
            <person name="Cho S.-J."/>
            <person name="Edsinger-Gonzales E."/>
            <person name="Havlak P."/>
            <person name="Kuo D.-H."/>
            <person name="Larsson T."/>
            <person name="Lv J."/>
            <person name="Arendt D."/>
            <person name="Savage R."/>
            <person name="Osoegawa K."/>
            <person name="de Jong P."/>
            <person name="Lindberg D.R."/>
            <person name="Seaver E.C."/>
            <person name="Weisblat D.A."/>
            <person name="Putnam N.H."/>
            <person name="Grigoriev I.V."/>
            <person name="Rokhsar D.S."/>
        </authorList>
    </citation>
    <scope>NUCLEOTIDE SEQUENCE</scope>
    <source>
        <strain evidence="3">I ESC-2004</strain>
    </source>
</reference>
<evidence type="ECO:0000313" key="1">
    <source>
        <dbReference type="EMBL" id="ELU13520.1"/>
    </source>
</evidence>
<feature type="non-terminal residue" evidence="1">
    <location>
        <position position="1"/>
    </location>
</feature>
<reference evidence="2" key="3">
    <citation type="submission" date="2015-06" db="UniProtKB">
        <authorList>
            <consortium name="EnsemblMetazoa"/>
        </authorList>
    </citation>
    <scope>IDENTIFICATION</scope>
</reference>
<dbReference type="PANTHER" id="PTHR33395:SF22">
    <property type="entry name" value="REVERSE TRANSCRIPTASE DOMAIN-CONTAINING PROTEIN"/>
    <property type="match status" value="1"/>
</dbReference>
<gene>
    <name evidence="1" type="ORF">CAPTEDRAFT_113685</name>
</gene>
<dbReference type="HOGENOM" id="CLU_118269_4_3_1"/>
<accession>R7VCW3</accession>
<dbReference type="OrthoDB" id="6143061at2759"/>
<dbReference type="AlphaFoldDB" id="R7VCW3"/>
<proteinExistence type="predicted"/>
<dbReference type="Proteomes" id="UP000014760">
    <property type="component" value="Unassembled WGS sequence"/>
</dbReference>
<evidence type="ECO:0000313" key="2">
    <source>
        <dbReference type="EnsemblMetazoa" id="CapteP113685"/>
    </source>
</evidence>
<keyword evidence="3" id="KW-1185">Reference proteome</keyword>
<protein>
    <submittedName>
        <fullName evidence="1 2">Uncharacterized protein</fullName>
    </submittedName>
</protein>
<organism evidence="1">
    <name type="scientific">Capitella teleta</name>
    <name type="common">Polychaete worm</name>
    <dbReference type="NCBI Taxonomy" id="283909"/>
    <lineage>
        <taxon>Eukaryota</taxon>
        <taxon>Metazoa</taxon>
        <taxon>Spiralia</taxon>
        <taxon>Lophotrochozoa</taxon>
        <taxon>Annelida</taxon>
        <taxon>Polychaeta</taxon>
        <taxon>Sedentaria</taxon>
        <taxon>Scolecida</taxon>
        <taxon>Capitellidae</taxon>
        <taxon>Capitella</taxon>
    </lineage>
</organism>
<dbReference type="PANTHER" id="PTHR33395">
    <property type="entry name" value="TRANSCRIPTASE, PUTATIVE-RELATED-RELATED"/>
    <property type="match status" value="1"/>
</dbReference>
<reference evidence="1 3" key="2">
    <citation type="journal article" date="2013" name="Nature">
        <title>Insights into bilaterian evolution from three spiralian genomes.</title>
        <authorList>
            <person name="Simakov O."/>
            <person name="Marletaz F."/>
            <person name="Cho S.J."/>
            <person name="Edsinger-Gonzales E."/>
            <person name="Havlak P."/>
            <person name="Hellsten U."/>
            <person name="Kuo D.H."/>
            <person name="Larsson T."/>
            <person name="Lv J."/>
            <person name="Arendt D."/>
            <person name="Savage R."/>
            <person name="Osoegawa K."/>
            <person name="de Jong P."/>
            <person name="Grimwood J."/>
            <person name="Chapman J.A."/>
            <person name="Shapiro H."/>
            <person name="Aerts A."/>
            <person name="Otillar R.P."/>
            <person name="Terry A.Y."/>
            <person name="Boore J.L."/>
            <person name="Grigoriev I.V."/>
            <person name="Lindberg D.R."/>
            <person name="Seaver E.C."/>
            <person name="Weisblat D.A."/>
            <person name="Putnam N.H."/>
            <person name="Rokhsar D.S."/>
        </authorList>
    </citation>
    <scope>NUCLEOTIDE SEQUENCE</scope>
    <source>
        <strain evidence="1 3">I ESC-2004</strain>
    </source>
</reference>
<dbReference type="EMBL" id="AMQN01018968">
    <property type="status" value="NOT_ANNOTATED_CDS"/>
    <property type="molecule type" value="Genomic_DNA"/>
</dbReference>
<evidence type="ECO:0000313" key="3">
    <source>
        <dbReference type="Proteomes" id="UP000014760"/>
    </source>
</evidence>